<dbReference type="AlphaFoldDB" id="A0AAW2FW78"/>
<name>A0AAW2FW78_9HYME</name>
<evidence type="ECO:0000313" key="1">
    <source>
        <dbReference type="EMBL" id="KAL0119455.1"/>
    </source>
</evidence>
<protein>
    <submittedName>
        <fullName evidence="1">Uncharacterized protein</fullName>
    </submittedName>
</protein>
<evidence type="ECO:0000313" key="2">
    <source>
        <dbReference type="Proteomes" id="UP001430953"/>
    </source>
</evidence>
<organism evidence="1 2">
    <name type="scientific">Cardiocondyla obscurior</name>
    <dbReference type="NCBI Taxonomy" id="286306"/>
    <lineage>
        <taxon>Eukaryota</taxon>
        <taxon>Metazoa</taxon>
        <taxon>Ecdysozoa</taxon>
        <taxon>Arthropoda</taxon>
        <taxon>Hexapoda</taxon>
        <taxon>Insecta</taxon>
        <taxon>Pterygota</taxon>
        <taxon>Neoptera</taxon>
        <taxon>Endopterygota</taxon>
        <taxon>Hymenoptera</taxon>
        <taxon>Apocrita</taxon>
        <taxon>Aculeata</taxon>
        <taxon>Formicoidea</taxon>
        <taxon>Formicidae</taxon>
        <taxon>Myrmicinae</taxon>
        <taxon>Cardiocondyla</taxon>
    </lineage>
</organism>
<dbReference type="Proteomes" id="UP001430953">
    <property type="component" value="Unassembled WGS sequence"/>
</dbReference>
<reference evidence="1 2" key="1">
    <citation type="submission" date="2023-03" db="EMBL/GenBank/DDBJ databases">
        <title>High recombination rates correlate with genetic variation in Cardiocondyla obscurior ants.</title>
        <authorList>
            <person name="Errbii M."/>
        </authorList>
    </citation>
    <scope>NUCLEOTIDE SEQUENCE [LARGE SCALE GENOMIC DNA]</scope>
    <source>
        <strain evidence="1">Alpha-2009</strain>
        <tissue evidence="1">Whole body</tissue>
    </source>
</reference>
<sequence>MKRNKAEQCNKVRGEHFVSRPVSFAAECRDSKLRAAVTLINRDARSASSIVDGPVRAAAAAGASLSEKSIDFESCVSRLSNLFV</sequence>
<gene>
    <name evidence="1" type="ORF">PUN28_007741</name>
</gene>
<dbReference type="EMBL" id="JADYXP020000007">
    <property type="protein sequence ID" value="KAL0119455.1"/>
    <property type="molecule type" value="Genomic_DNA"/>
</dbReference>
<comment type="caution">
    <text evidence="1">The sequence shown here is derived from an EMBL/GenBank/DDBJ whole genome shotgun (WGS) entry which is preliminary data.</text>
</comment>
<accession>A0AAW2FW78</accession>
<proteinExistence type="predicted"/>
<keyword evidence="2" id="KW-1185">Reference proteome</keyword>